<evidence type="ECO:0000313" key="2">
    <source>
        <dbReference type="EMBL" id="OQD92506.1"/>
    </source>
</evidence>
<proteinExistence type="predicted"/>
<feature type="compositionally biased region" description="Polar residues" evidence="1">
    <location>
        <begin position="171"/>
        <end position="195"/>
    </location>
</feature>
<gene>
    <name evidence="2" type="ORF">PENSOL_c040G03340</name>
</gene>
<reference evidence="3" key="1">
    <citation type="journal article" date="2017" name="Nat. Microbiol.">
        <title>Global analysis of biosynthetic gene clusters reveals vast potential of secondary metabolite production in Penicillium species.</title>
        <authorList>
            <person name="Nielsen J.C."/>
            <person name="Grijseels S."/>
            <person name="Prigent S."/>
            <person name="Ji B."/>
            <person name="Dainat J."/>
            <person name="Nielsen K.F."/>
            <person name="Frisvad J.C."/>
            <person name="Workman M."/>
            <person name="Nielsen J."/>
        </authorList>
    </citation>
    <scope>NUCLEOTIDE SEQUENCE [LARGE SCALE GENOMIC DNA]</scope>
    <source>
        <strain evidence="3">IBT 29525</strain>
    </source>
</reference>
<feature type="region of interest" description="Disordered" evidence="1">
    <location>
        <begin position="99"/>
        <end position="132"/>
    </location>
</feature>
<dbReference type="AlphaFoldDB" id="A0A1V6QUA9"/>
<accession>A0A1V6QUA9</accession>
<name>A0A1V6QUA9_9EURO</name>
<protein>
    <submittedName>
        <fullName evidence="2">Uncharacterized protein</fullName>
    </submittedName>
</protein>
<feature type="region of interest" description="Disordered" evidence="1">
    <location>
        <begin position="164"/>
        <end position="215"/>
    </location>
</feature>
<comment type="caution">
    <text evidence="2">The sequence shown here is derived from an EMBL/GenBank/DDBJ whole genome shotgun (WGS) entry which is preliminary data.</text>
</comment>
<sequence>MAHIACTVDIPRCILFHRRKCLCSIFRRRTEPHLKPYGSSSRRRINYIITPQTPLTHTETLSTRSWLPYPADWSLESRRPLKKVSKDFARHAGKLPANILSGFPSSPDPHEEPFRRAASPSTALAEGTAPKSPHTVGCWYCAVDFPSRDFPLRNKLHAYVRQHHTDEDTVRTTSPSVRTMTEATTSQSQNPTVNTQERHPAKFTRPGDTSRLSSD</sequence>
<dbReference type="Proteomes" id="UP000191612">
    <property type="component" value="Unassembled WGS sequence"/>
</dbReference>
<keyword evidence="3" id="KW-1185">Reference proteome</keyword>
<evidence type="ECO:0000313" key="3">
    <source>
        <dbReference type="Proteomes" id="UP000191612"/>
    </source>
</evidence>
<dbReference type="EMBL" id="MDYO01000040">
    <property type="protein sequence ID" value="OQD92506.1"/>
    <property type="molecule type" value="Genomic_DNA"/>
</dbReference>
<organism evidence="2 3">
    <name type="scientific">Penicillium solitum</name>
    <dbReference type="NCBI Taxonomy" id="60172"/>
    <lineage>
        <taxon>Eukaryota</taxon>
        <taxon>Fungi</taxon>
        <taxon>Dikarya</taxon>
        <taxon>Ascomycota</taxon>
        <taxon>Pezizomycotina</taxon>
        <taxon>Eurotiomycetes</taxon>
        <taxon>Eurotiomycetidae</taxon>
        <taxon>Eurotiales</taxon>
        <taxon>Aspergillaceae</taxon>
        <taxon>Penicillium</taxon>
    </lineage>
</organism>
<evidence type="ECO:0000256" key="1">
    <source>
        <dbReference type="SAM" id="MobiDB-lite"/>
    </source>
</evidence>